<reference evidence="9 10" key="1">
    <citation type="submission" date="2020-07" db="EMBL/GenBank/DDBJ databases">
        <title>A new beta-1,3-glucan-decomposing anaerobic bacterium isolated from anoxic soil subjected to biological soil disinfestation.</title>
        <authorList>
            <person name="Ueki A."/>
            <person name="Tonouchi A."/>
        </authorList>
    </citation>
    <scope>NUCLEOTIDE SEQUENCE [LARGE SCALE GENOMIC DNA]</scope>
    <source>
        <strain evidence="9 10">TW1</strain>
    </source>
</reference>
<evidence type="ECO:0000259" key="8">
    <source>
        <dbReference type="Pfam" id="PF16822"/>
    </source>
</evidence>
<comment type="subcellular location">
    <subcellularLocation>
        <location evidence="1">Periplasm</location>
    </subcellularLocation>
</comment>
<protein>
    <recommendedName>
        <fullName evidence="8">AlgX/AlgJ SGNH hydrolase-like domain-containing protein</fullName>
    </recommendedName>
</protein>
<sequence length="488" mass="57180">MSKFSYKKILSVLYIIAFMIIILMPIIQMNLHIVNEGKGTENRSKAAKPEITLTKPIVEQIKAYETYFNDNFGFRDRFIKMTNTIDVNVFKKSTNSKVILGKDNYLFTREEMNDYNNIPTLSQEQVENIVISMKMFQDQLEKRGISFVFSIAPNKSSIYPEYVADRPINSVGDNNYSFFIKALDKYKVNYIDLKKLLLENKSKYDLYLKRDTHWNNIAAGLVTDNILKYYDKKFNIGTDLNITNIKSINGNGDLDGMLGINSNIKELDCNFNIKNTSKKLPKMVMYHDSFGNTMIPLINNYTSLFYDYHITNNPMATNFPSISDDTKIVYFEIVERYLINLYNYDFNVFDDELDNISTQYKEIRLMLNNDKRITYKDSYNFDNKDNDTKIISNGENPEIDFNIPLENTEYIELKLSKIKEYSNIKIYYSDNNGVFNDKNYIIVKLNPMKTNYLIKEDENVKRAKRFKIVMDNRSNSELNIDKLSILSK</sequence>
<evidence type="ECO:0000256" key="6">
    <source>
        <dbReference type="ARBA" id="ARBA00022841"/>
    </source>
</evidence>
<dbReference type="EMBL" id="BLZR01000001">
    <property type="protein sequence ID" value="GFP74267.1"/>
    <property type="molecule type" value="Genomic_DNA"/>
</dbReference>
<keyword evidence="4" id="KW-0732">Signal</keyword>
<evidence type="ECO:0000256" key="4">
    <source>
        <dbReference type="ARBA" id="ARBA00022729"/>
    </source>
</evidence>
<dbReference type="Pfam" id="PF16822">
    <property type="entry name" value="ALGX"/>
    <property type="match status" value="1"/>
</dbReference>
<evidence type="ECO:0000256" key="3">
    <source>
        <dbReference type="ARBA" id="ARBA00022679"/>
    </source>
</evidence>
<keyword evidence="7" id="KW-0812">Transmembrane</keyword>
<keyword evidence="6" id="KW-0016">Alginate biosynthesis</keyword>
<feature type="transmembrane region" description="Helical" evidence="7">
    <location>
        <begin position="12"/>
        <end position="31"/>
    </location>
</feature>
<dbReference type="GO" id="GO:0016740">
    <property type="term" value="F:transferase activity"/>
    <property type="evidence" value="ECO:0007669"/>
    <property type="project" value="UniProtKB-KW"/>
</dbReference>
<evidence type="ECO:0000256" key="1">
    <source>
        <dbReference type="ARBA" id="ARBA00004418"/>
    </source>
</evidence>
<dbReference type="GO" id="GO:0042597">
    <property type="term" value="C:periplasmic space"/>
    <property type="evidence" value="ECO:0007669"/>
    <property type="project" value="UniProtKB-SubCell"/>
</dbReference>
<comment type="pathway">
    <text evidence="2">Glycan biosynthesis; alginate biosynthesis.</text>
</comment>
<accession>A0A6V8SAI3</accession>
<feature type="domain" description="AlgX/AlgJ SGNH hydrolase-like" evidence="8">
    <location>
        <begin position="98"/>
        <end position="265"/>
    </location>
</feature>
<dbReference type="GO" id="GO:0042121">
    <property type="term" value="P:alginic acid biosynthetic process"/>
    <property type="evidence" value="ECO:0007669"/>
    <property type="project" value="UniProtKB-UniPathway"/>
</dbReference>
<comment type="caution">
    <text evidence="9">The sequence shown here is derived from an EMBL/GenBank/DDBJ whole genome shotgun (WGS) entry which is preliminary data.</text>
</comment>
<name>A0A6V8SAI3_9CLOT</name>
<keyword evidence="7" id="KW-0472">Membrane</keyword>
<evidence type="ECO:0000313" key="9">
    <source>
        <dbReference type="EMBL" id="GFP74267.1"/>
    </source>
</evidence>
<dbReference type="RefSeq" id="WP_183275833.1">
    <property type="nucleotide sequence ID" value="NZ_BLZR01000001.1"/>
</dbReference>
<keyword evidence="10" id="KW-1185">Reference proteome</keyword>
<proteinExistence type="predicted"/>
<evidence type="ECO:0000256" key="7">
    <source>
        <dbReference type="SAM" id="Phobius"/>
    </source>
</evidence>
<dbReference type="AlphaFoldDB" id="A0A6V8SAI3"/>
<dbReference type="InterPro" id="IPR031811">
    <property type="entry name" value="ALGX/ALGJ_SGNH-like"/>
</dbReference>
<keyword evidence="7" id="KW-1133">Transmembrane helix</keyword>
<keyword evidence="5" id="KW-0574">Periplasm</keyword>
<organism evidence="9 10">
    <name type="scientific">Clostridium fungisolvens</name>
    <dbReference type="NCBI Taxonomy" id="1604897"/>
    <lineage>
        <taxon>Bacteria</taxon>
        <taxon>Bacillati</taxon>
        <taxon>Bacillota</taxon>
        <taxon>Clostridia</taxon>
        <taxon>Eubacteriales</taxon>
        <taxon>Clostridiaceae</taxon>
        <taxon>Clostridium</taxon>
    </lineage>
</organism>
<evidence type="ECO:0000256" key="5">
    <source>
        <dbReference type="ARBA" id="ARBA00022764"/>
    </source>
</evidence>
<dbReference type="Proteomes" id="UP000580568">
    <property type="component" value="Unassembled WGS sequence"/>
</dbReference>
<keyword evidence="3" id="KW-0808">Transferase</keyword>
<evidence type="ECO:0000313" key="10">
    <source>
        <dbReference type="Proteomes" id="UP000580568"/>
    </source>
</evidence>
<gene>
    <name evidence="9" type="ORF">bsdtw1_00312</name>
</gene>
<dbReference type="UniPathway" id="UPA00286"/>
<evidence type="ECO:0000256" key="2">
    <source>
        <dbReference type="ARBA" id="ARBA00005182"/>
    </source>
</evidence>